<comment type="similarity">
    <text evidence="3">Belongs to the TRAFAC class dynamin-like GTPase superfamily. GB1/RHD3 GTPase family.</text>
</comment>
<accession>A0A669C735</accession>
<reference evidence="6" key="3">
    <citation type="submission" date="2025-09" db="UniProtKB">
        <authorList>
            <consortium name="Ensembl"/>
        </authorList>
    </citation>
    <scope>IDENTIFICATION</scope>
</reference>
<evidence type="ECO:0000313" key="6">
    <source>
        <dbReference type="Ensembl" id="ENSONIP00000043274.1"/>
    </source>
</evidence>
<dbReference type="AlphaFoldDB" id="A0A669C735"/>
<dbReference type="PROSITE" id="PS51717">
    <property type="entry name" value="G_VLIG"/>
    <property type="match status" value="1"/>
</dbReference>
<keyword evidence="2" id="KW-0342">GTP-binding</keyword>
<evidence type="ECO:0000259" key="5">
    <source>
        <dbReference type="PROSITE" id="PS51717"/>
    </source>
</evidence>
<reference evidence="7" key="1">
    <citation type="submission" date="2012-01" db="EMBL/GenBank/DDBJ databases">
        <title>The Genome Sequence of Oreochromis niloticus (Nile Tilapia).</title>
        <authorList>
            <consortium name="Broad Institute Genome Assembly Team"/>
            <consortium name="Broad Institute Sequencing Platform"/>
            <person name="Di Palma F."/>
            <person name="Johnson J."/>
            <person name="Lander E.S."/>
            <person name="Lindblad-Toh K."/>
        </authorList>
    </citation>
    <scope>NUCLEOTIDE SEQUENCE [LARGE SCALE GENOMIC DNA]</scope>
</reference>
<dbReference type="SUPFAM" id="SSF52540">
    <property type="entry name" value="P-loop containing nucleoside triphosphate hydrolases"/>
    <property type="match status" value="1"/>
</dbReference>
<dbReference type="Proteomes" id="UP000005207">
    <property type="component" value="Linkage group LG15"/>
</dbReference>
<evidence type="ECO:0000313" key="7">
    <source>
        <dbReference type="Proteomes" id="UP000005207"/>
    </source>
</evidence>
<sequence length="159" mass="17908">RGLPPRQAPTTLCLEKFKEDCQKKDSKLIAELDQALLESSLGIEHYMREMGLIYEFSLHSQKTVDEIDALPNASNIPERWVADVLMELHRKVGEKSRLLVVSVLGVQSTGKSTLLNTMFGVQFPVSSGRCTRGAYMVFLKVGEDLKTELKYDFITKRGT</sequence>
<dbReference type="GO" id="GO:0005525">
    <property type="term" value="F:GTP binding"/>
    <property type="evidence" value="ECO:0007669"/>
    <property type="project" value="UniProtKB-KW"/>
</dbReference>
<evidence type="ECO:0000259" key="4">
    <source>
        <dbReference type="PROSITE" id="PS51715"/>
    </source>
</evidence>
<dbReference type="PROSITE" id="PS51715">
    <property type="entry name" value="G_GB1_RHD3"/>
    <property type="match status" value="1"/>
</dbReference>
<dbReference type="PANTHER" id="PTHR22796">
    <property type="entry name" value="URG4-RELATED"/>
    <property type="match status" value="1"/>
</dbReference>
<reference evidence="6" key="2">
    <citation type="submission" date="2025-08" db="UniProtKB">
        <authorList>
            <consortium name="Ensembl"/>
        </authorList>
    </citation>
    <scope>IDENTIFICATION</scope>
</reference>
<protein>
    <submittedName>
        <fullName evidence="6">Uncharacterized protein</fullName>
    </submittedName>
</protein>
<name>A0A669C735_ORENI</name>
<feature type="domain" description="GB1/RHD3-type G" evidence="4">
    <location>
        <begin position="95"/>
        <end position="159"/>
    </location>
</feature>
<dbReference type="InterPro" id="IPR030386">
    <property type="entry name" value="G_GB1_RHD3_dom"/>
</dbReference>
<dbReference type="InParanoid" id="A0A669C735"/>
<dbReference type="Pfam" id="PF25683">
    <property type="entry name" value="URGCP_GTPase"/>
    <property type="match status" value="1"/>
</dbReference>
<organism evidence="6 7">
    <name type="scientific">Oreochromis niloticus</name>
    <name type="common">Nile tilapia</name>
    <name type="synonym">Tilapia nilotica</name>
    <dbReference type="NCBI Taxonomy" id="8128"/>
    <lineage>
        <taxon>Eukaryota</taxon>
        <taxon>Metazoa</taxon>
        <taxon>Chordata</taxon>
        <taxon>Craniata</taxon>
        <taxon>Vertebrata</taxon>
        <taxon>Euteleostomi</taxon>
        <taxon>Actinopterygii</taxon>
        <taxon>Neopterygii</taxon>
        <taxon>Teleostei</taxon>
        <taxon>Neoteleostei</taxon>
        <taxon>Acanthomorphata</taxon>
        <taxon>Ovalentaria</taxon>
        <taxon>Cichlomorphae</taxon>
        <taxon>Cichliformes</taxon>
        <taxon>Cichlidae</taxon>
        <taxon>African cichlids</taxon>
        <taxon>Pseudocrenilabrinae</taxon>
        <taxon>Oreochromini</taxon>
        <taxon>Oreochromis</taxon>
    </lineage>
</organism>
<feature type="domain" description="VLIG-type G" evidence="5">
    <location>
        <begin position="95"/>
        <end position="159"/>
    </location>
</feature>
<evidence type="ECO:0000256" key="2">
    <source>
        <dbReference type="ARBA" id="ARBA00023134"/>
    </source>
</evidence>
<evidence type="ECO:0000256" key="1">
    <source>
        <dbReference type="ARBA" id="ARBA00022741"/>
    </source>
</evidence>
<proteinExistence type="inferred from homology"/>
<evidence type="ECO:0000256" key="3">
    <source>
        <dbReference type="PROSITE-ProRule" id="PRU01052"/>
    </source>
</evidence>
<dbReference type="InterPro" id="IPR027417">
    <property type="entry name" value="P-loop_NTPase"/>
</dbReference>
<dbReference type="InterPro" id="IPR030383">
    <property type="entry name" value="G_VLIG_dom"/>
</dbReference>
<keyword evidence="1" id="KW-0547">Nucleotide-binding</keyword>
<keyword evidence="7" id="KW-1185">Reference proteome</keyword>
<dbReference type="PANTHER" id="PTHR22796:SF13">
    <property type="entry name" value="UP-REGULATOR OF CELL PROLIFERATION"/>
    <property type="match status" value="1"/>
</dbReference>
<dbReference type="Gene3D" id="3.40.50.300">
    <property type="entry name" value="P-loop containing nucleotide triphosphate hydrolases"/>
    <property type="match status" value="1"/>
</dbReference>
<dbReference type="Ensembl" id="ENSONIT00000041450.1">
    <property type="protein sequence ID" value="ENSONIP00000043274.1"/>
    <property type="gene ID" value="ENSONIG00000028874.1"/>
</dbReference>
<dbReference type="GeneTree" id="ENSGT00940000154390"/>